<dbReference type="Proteomes" id="UP001235939">
    <property type="component" value="Chromosome 13"/>
</dbReference>
<name>A0ABY6L819_9ARAC</name>
<gene>
    <name evidence="1" type="ORF">LAZ67_13002365</name>
</gene>
<accession>A0ABY6L819</accession>
<evidence type="ECO:0000313" key="2">
    <source>
        <dbReference type="Proteomes" id="UP001235939"/>
    </source>
</evidence>
<evidence type="ECO:0000313" key="1">
    <source>
        <dbReference type="EMBL" id="UYV76063.1"/>
    </source>
</evidence>
<dbReference type="EMBL" id="CP092875">
    <property type="protein sequence ID" value="UYV76063.1"/>
    <property type="molecule type" value="Genomic_DNA"/>
</dbReference>
<organism evidence="1 2">
    <name type="scientific">Cordylochernes scorpioides</name>
    <dbReference type="NCBI Taxonomy" id="51811"/>
    <lineage>
        <taxon>Eukaryota</taxon>
        <taxon>Metazoa</taxon>
        <taxon>Ecdysozoa</taxon>
        <taxon>Arthropoda</taxon>
        <taxon>Chelicerata</taxon>
        <taxon>Arachnida</taxon>
        <taxon>Pseudoscorpiones</taxon>
        <taxon>Cheliferoidea</taxon>
        <taxon>Chernetidae</taxon>
        <taxon>Cordylochernes</taxon>
    </lineage>
</organism>
<protein>
    <submittedName>
        <fullName evidence="1">Uncharacterized protein</fullName>
    </submittedName>
</protein>
<keyword evidence="2" id="KW-1185">Reference proteome</keyword>
<sequence>MMKLDKTRKDKDICLNTKKRIVEMISTIWIIDYKHKVYKSGGKCSQLSCSFYSTTTKPLFRASRPIQDSPVHKGWGEHCVAFFRDIILWNPNIATAIYLFFDISLISAGNEGQSCPVLSFSFRLSSDRAAQSNKYVHSTLSFCTSKSERKGLKYLSTDYLLAV</sequence>
<reference evidence="1 2" key="1">
    <citation type="submission" date="2022-01" db="EMBL/GenBank/DDBJ databases">
        <title>A chromosomal length assembly of Cordylochernes scorpioides.</title>
        <authorList>
            <person name="Zeh D."/>
            <person name="Zeh J."/>
        </authorList>
    </citation>
    <scope>NUCLEOTIDE SEQUENCE [LARGE SCALE GENOMIC DNA]</scope>
    <source>
        <strain evidence="1">IN4F17</strain>
        <tissue evidence="1">Whole Body</tissue>
    </source>
</reference>
<proteinExistence type="predicted"/>